<accession>A0A2H0BTP5</accession>
<dbReference type="CDD" id="cd00146">
    <property type="entry name" value="PKD"/>
    <property type="match status" value="1"/>
</dbReference>
<feature type="compositionally biased region" description="Low complexity" evidence="1">
    <location>
        <begin position="213"/>
        <end position="225"/>
    </location>
</feature>
<proteinExistence type="predicted"/>
<dbReference type="Pfam" id="PF18911">
    <property type="entry name" value="PKD_4"/>
    <property type="match status" value="1"/>
</dbReference>
<feature type="signal peptide" evidence="2">
    <location>
        <begin position="1"/>
        <end position="27"/>
    </location>
</feature>
<reference evidence="4 5" key="1">
    <citation type="submission" date="2017-09" db="EMBL/GenBank/DDBJ databases">
        <title>Depth-based differentiation of microbial function through sediment-hosted aquifers and enrichment of novel symbionts in the deep terrestrial subsurface.</title>
        <authorList>
            <person name="Probst A.J."/>
            <person name="Ladd B."/>
            <person name="Jarett J.K."/>
            <person name="Geller-Mcgrath D.E."/>
            <person name="Sieber C.M."/>
            <person name="Emerson J.B."/>
            <person name="Anantharaman K."/>
            <person name="Thomas B.C."/>
            <person name="Malmstrom R."/>
            <person name="Stieglmeier M."/>
            <person name="Klingl A."/>
            <person name="Woyke T."/>
            <person name="Ryan C.M."/>
            <person name="Banfield J.F."/>
        </authorList>
    </citation>
    <scope>NUCLEOTIDE SEQUENCE [LARGE SCALE GENOMIC DNA]</scope>
    <source>
        <strain evidence="4">CG22_combo_CG10-13_8_21_14_all_47_17</strain>
    </source>
</reference>
<dbReference type="InterPro" id="IPR013783">
    <property type="entry name" value="Ig-like_fold"/>
</dbReference>
<dbReference type="InterPro" id="IPR035986">
    <property type="entry name" value="PKD_dom_sf"/>
</dbReference>
<protein>
    <recommendedName>
        <fullName evidence="3">PKD domain-containing protein</fullName>
    </recommendedName>
</protein>
<feature type="chain" id="PRO_5013674985" description="PKD domain-containing protein" evidence="2">
    <location>
        <begin position="28"/>
        <end position="587"/>
    </location>
</feature>
<name>A0A2H0BTP5_9BACT</name>
<feature type="region of interest" description="Disordered" evidence="1">
    <location>
        <begin position="558"/>
        <end position="587"/>
    </location>
</feature>
<dbReference type="InterPro" id="IPR001322">
    <property type="entry name" value="Lamin_tail_dom"/>
</dbReference>
<feature type="compositionally biased region" description="Basic residues" evidence="1">
    <location>
        <begin position="558"/>
        <end position="569"/>
    </location>
</feature>
<dbReference type="EMBL" id="PCSZ01000005">
    <property type="protein sequence ID" value="PIP61001.1"/>
    <property type="molecule type" value="Genomic_DNA"/>
</dbReference>
<dbReference type="SUPFAM" id="SSF74853">
    <property type="entry name" value="Lamin A/C globular tail domain"/>
    <property type="match status" value="1"/>
</dbReference>
<evidence type="ECO:0000313" key="5">
    <source>
        <dbReference type="Proteomes" id="UP000231581"/>
    </source>
</evidence>
<evidence type="ECO:0000313" key="4">
    <source>
        <dbReference type="EMBL" id="PIP61001.1"/>
    </source>
</evidence>
<dbReference type="AlphaFoldDB" id="A0A2H0BTP5"/>
<feature type="region of interest" description="Disordered" evidence="1">
    <location>
        <begin position="469"/>
        <end position="491"/>
    </location>
</feature>
<feature type="compositionally biased region" description="Polar residues" evidence="1">
    <location>
        <begin position="575"/>
        <end position="587"/>
    </location>
</feature>
<dbReference type="InterPro" id="IPR000601">
    <property type="entry name" value="PKD_dom"/>
</dbReference>
<feature type="non-terminal residue" evidence="4">
    <location>
        <position position="587"/>
    </location>
</feature>
<keyword evidence="2" id="KW-0732">Signal</keyword>
<dbReference type="InterPro" id="IPR022409">
    <property type="entry name" value="PKD/Chitinase_dom"/>
</dbReference>
<dbReference type="Gene3D" id="2.60.40.10">
    <property type="entry name" value="Immunoglobulins"/>
    <property type="match status" value="1"/>
</dbReference>
<feature type="domain" description="PKD" evidence="3">
    <location>
        <begin position="271"/>
        <end position="338"/>
    </location>
</feature>
<feature type="region of interest" description="Disordered" evidence="1">
    <location>
        <begin position="205"/>
        <end position="228"/>
    </location>
</feature>
<comment type="caution">
    <text evidence="4">The sequence shown here is derived from an EMBL/GenBank/DDBJ whole genome shotgun (WGS) entry which is preliminary data.</text>
</comment>
<organism evidence="4 5">
    <name type="scientific">Candidatus Uhrbacteria bacterium CG22_combo_CG10-13_8_21_14_all_47_17</name>
    <dbReference type="NCBI Taxonomy" id="1975041"/>
    <lineage>
        <taxon>Bacteria</taxon>
        <taxon>Candidatus Uhriibacteriota</taxon>
    </lineage>
</organism>
<feature type="compositionally biased region" description="Polar residues" evidence="1">
    <location>
        <begin position="469"/>
        <end position="485"/>
    </location>
</feature>
<dbReference type="InterPro" id="IPR036415">
    <property type="entry name" value="Lamin_tail_dom_sf"/>
</dbReference>
<evidence type="ECO:0000256" key="2">
    <source>
        <dbReference type="SAM" id="SignalP"/>
    </source>
</evidence>
<sequence length="587" mass="62685">MLKNIAGRFFIALLILLPFSHPPVVRAQTAPPIVIGEIAWAGSSVSSADEWLELWNQSNEPFSLNGYSLSGASSEPILFDETQIIPAQSVFLIANYSDEDEKSALEYKPDLVTTALSLPNGALKIDLIAPDGTTIDSVGDGGAPPAGMTSPRTSMVRISDSEWMDAQTSDGLDPEVSDLGTPGIMDGYQDMTAQAPAPIPVETPTVTSTDTGATEATPPAETPVENTLSPQEQPLADISVTSTTTPMEEQTMPEATATITTVSPESNGPQYPNAVLKIHGDMQAESPITFDAASSSDPNGDLVYFQWAFGDGETATGSVMTHSYATSGSFAFELIVTDRTFRTYATGTLEIAQKPLPPPTVLLNEVHPAPLEGPEWVELYAPDLVSLDQLDGWQLEDASGAFFHFQEKTFDSIQFVNGFLLIQLSSARLNNSGDQVILRMPDQQIADAIEYPKTQKGQSWIRFPDGATTWKSGNPTPNSANQQERNIPPPTDASVQIAKTAAPKKTEMVSMTNTAPSLASDANAVIDMPQKQTEALVTKRATAPKVVSKATKKATTKKTVAKISTKKPKPGPINITPSMASTVEANT</sequence>
<dbReference type="PROSITE" id="PS50093">
    <property type="entry name" value="PKD"/>
    <property type="match status" value="1"/>
</dbReference>
<gene>
    <name evidence="4" type="ORF">COX00_00175</name>
</gene>
<dbReference type="Proteomes" id="UP000231581">
    <property type="component" value="Unassembled WGS sequence"/>
</dbReference>
<evidence type="ECO:0000259" key="3">
    <source>
        <dbReference type="PROSITE" id="PS50093"/>
    </source>
</evidence>
<dbReference type="SUPFAM" id="SSF49299">
    <property type="entry name" value="PKD domain"/>
    <property type="match status" value="1"/>
</dbReference>
<dbReference type="Pfam" id="PF00932">
    <property type="entry name" value="LTD"/>
    <property type="match status" value="1"/>
</dbReference>
<evidence type="ECO:0000256" key="1">
    <source>
        <dbReference type="SAM" id="MobiDB-lite"/>
    </source>
</evidence>
<dbReference type="SMART" id="SM00089">
    <property type="entry name" value="PKD"/>
    <property type="match status" value="1"/>
</dbReference>